<dbReference type="SUPFAM" id="SSF46689">
    <property type="entry name" value="Homeodomain-like"/>
    <property type="match status" value="1"/>
</dbReference>
<dbReference type="AlphaFoldDB" id="A0AAP0S0K7"/>
<dbReference type="FunFam" id="1.10.10.60:FF:000349">
    <property type="entry name" value="Transcription factor MYB39"/>
    <property type="match status" value="1"/>
</dbReference>
<reference evidence="9 10" key="1">
    <citation type="journal article" date="2024" name="Plant J.">
        <title>Genome sequences and population genomics reveal climatic adaptation and genomic divergence between two closely related sweetgum species.</title>
        <authorList>
            <person name="Xu W.Q."/>
            <person name="Ren C.Q."/>
            <person name="Zhang X.Y."/>
            <person name="Comes H.P."/>
            <person name="Liu X.H."/>
            <person name="Li Y.G."/>
            <person name="Kettle C.J."/>
            <person name="Jalonen R."/>
            <person name="Gaisberger H."/>
            <person name="Ma Y.Z."/>
            <person name="Qiu Y.X."/>
        </authorList>
    </citation>
    <scope>NUCLEOTIDE SEQUENCE [LARGE SCALE GENOMIC DNA]</scope>
    <source>
        <strain evidence="9">Hangzhou</strain>
    </source>
</reference>
<dbReference type="Pfam" id="PF00249">
    <property type="entry name" value="Myb_DNA-binding"/>
    <property type="match status" value="2"/>
</dbReference>
<keyword evidence="10" id="KW-1185">Reference proteome</keyword>
<keyword evidence="3" id="KW-0677">Repeat</keyword>
<dbReference type="Gene3D" id="1.10.10.60">
    <property type="entry name" value="Homeodomain-like"/>
    <property type="match status" value="2"/>
</dbReference>
<keyword evidence="4" id="KW-0238">DNA-binding</keyword>
<dbReference type="PANTHER" id="PTHR31625">
    <property type="match status" value="1"/>
</dbReference>
<dbReference type="PROSITE" id="PS51294">
    <property type="entry name" value="HTH_MYB"/>
    <property type="match status" value="2"/>
</dbReference>
<feature type="domain" description="HTH myb-type" evidence="8">
    <location>
        <begin position="569"/>
        <end position="619"/>
    </location>
</feature>
<gene>
    <name evidence="9" type="ORF">L1049_023684</name>
</gene>
<feature type="domain" description="Myb-like" evidence="7">
    <location>
        <begin position="512"/>
        <end position="564"/>
    </location>
</feature>
<dbReference type="CDD" id="cd00167">
    <property type="entry name" value="SANT"/>
    <property type="match status" value="2"/>
</dbReference>
<feature type="domain" description="HTH myb-type" evidence="8">
    <location>
        <begin position="512"/>
        <end position="568"/>
    </location>
</feature>
<evidence type="ECO:0000256" key="6">
    <source>
        <dbReference type="ARBA" id="ARBA00023315"/>
    </source>
</evidence>
<evidence type="ECO:0000259" key="7">
    <source>
        <dbReference type="PROSITE" id="PS50090"/>
    </source>
</evidence>
<dbReference type="GO" id="GO:0005634">
    <property type="term" value="C:nucleus"/>
    <property type="evidence" value="ECO:0007669"/>
    <property type="project" value="UniProtKB-SubCell"/>
</dbReference>
<evidence type="ECO:0000259" key="8">
    <source>
        <dbReference type="PROSITE" id="PS51294"/>
    </source>
</evidence>
<dbReference type="GO" id="GO:0016747">
    <property type="term" value="F:acyltransferase activity, transferring groups other than amino-acyl groups"/>
    <property type="evidence" value="ECO:0007669"/>
    <property type="project" value="UniProtKB-ARBA"/>
</dbReference>
<dbReference type="EMBL" id="JBBPBK010000005">
    <property type="protein sequence ID" value="KAK9284510.1"/>
    <property type="molecule type" value="Genomic_DNA"/>
</dbReference>
<name>A0AAP0S0K7_LIQFO</name>
<evidence type="ECO:0000256" key="4">
    <source>
        <dbReference type="ARBA" id="ARBA00023125"/>
    </source>
</evidence>
<dbReference type="PROSITE" id="PS50090">
    <property type="entry name" value="MYB_LIKE"/>
    <property type="match status" value="2"/>
</dbReference>
<comment type="subcellular location">
    <subcellularLocation>
        <location evidence="1">Nucleus</location>
    </subcellularLocation>
</comment>
<keyword evidence="2" id="KW-0808">Transferase</keyword>
<evidence type="ECO:0000256" key="3">
    <source>
        <dbReference type="ARBA" id="ARBA00022737"/>
    </source>
</evidence>
<evidence type="ECO:0000313" key="9">
    <source>
        <dbReference type="EMBL" id="KAK9284510.1"/>
    </source>
</evidence>
<comment type="caution">
    <text evidence="9">The sequence shown here is derived from an EMBL/GenBank/DDBJ whole genome shotgun (WGS) entry which is preliminary data.</text>
</comment>
<dbReference type="InterPro" id="IPR009057">
    <property type="entry name" value="Homeodomain-like_sf"/>
</dbReference>
<accession>A0AAP0S0K7</accession>
<protein>
    <submittedName>
        <fullName evidence="9">Uncharacterized protein</fullName>
    </submittedName>
</protein>
<evidence type="ECO:0000256" key="2">
    <source>
        <dbReference type="ARBA" id="ARBA00022679"/>
    </source>
</evidence>
<dbReference type="InterPro" id="IPR023213">
    <property type="entry name" value="CAT-like_dom_sf"/>
</dbReference>
<keyword evidence="5" id="KW-0539">Nucleus</keyword>
<proteinExistence type="predicted"/>
<dbReference type="Proteomes" id="UP001415857">
    <property type="component" value="Unassembled WGS sequence"/>
</dbReference>
<dbReference type="Pfam" id="PF02458">
    <property type="entry name" value="Transferase"/>
    <property type="match status" value="1"/>
</dbReference>
<evidence type="ECO:0000313" key="10">
    <source>
        <dbReference type="Proteomes" id="UP001415857"/>
    </source>
</evidence>
<evidence type="ECO:0000256" key="1">
    <source>
        <dbReference type="ARBA" id="ARBA00004123"/>
    </source>
</evidence>
<dbReference type="InterPro" id="IPR001005">
    <property type="entry name" value="SANT/Myb"/>
</dbReference>
<feature type="domain" description="Myb-like" evidence="7">
    <location>
        <begin position="565"/>
        <end position="615"/>
    </location>
</feature>
<keyword evidence="6" id="KW-0012">Acyltransferase</keyword>
<dbReference type="GO" id="GO:0003677">
    <property type="term" value="F:DNA binding"/>
    <property type="evidence" value="ECO:0007669"/>
    <property type="project" value="UniProtKB-KW"/>
</dbReference>
<sequence>MALPYTVKVLEDCHVSPPPNSVPPTSLPLTFFDILWFLCHPVKRVFFYEYPYPTLHFTNTILPWLKQSLSLTLQHFFPLAATLRCPSYPDKPYIQYTDGDSVPLTIAESTGNFIHLFSNYPRDVREFHKFVPQLPMAFVWIDTDVEQIPLLALQVTIFPNSGICIGVTFSHVVADGKTFHHFMKSWASIFRSQGDLSCIDKSLPFYNRSAVVKDSEGLEALFLKEWWTWTSFWKEGTPISLPEDHKLRATFVLGRYDIERLKQWISTECENHSESRPLHMSTFVVTCAFIWFCMTKSQDSVMCKNKSLDDDNLHHFVFLADCRNRHGISVPTTYFGNCLAACFLTAKKAELVGENGVVVAAKAIGSKVKELESGVLIGAHKWMSKWKELKEVGNFLVVAGSPKLSVYNTDFGWGRPKKSEVVHVDLSGTISITESRDEEGGIEVGLALSRIEMEAFMSSFHSFGPTGSLFCSRPRFLKSLSNLLFPSFIISSVSISPLINYLPMGRAPCCDKNGLKKGPWTPEEDLKLSQYIQIHGPGNWRTLPKNAGLQRCGKSCRLRWTNYLRPDIKRGRFSFEEEETIIQLHSIMGNKWSAIAARLPGRTDNEIKNFWNTHIRKRLLRMGIDPVTHSPRLDLLDLSSLLNSSLCSSSQLNLSSLFGMQQLVNPELLRLTSTLLSLKHENPELLLQNLQENQIHPFQPNHFQTPTQEGQASMSSSAPYTPFLNQTQLMQANVEGFMSNMTNFSCPSSEENLVPSNLVENFLSEPNYGYMGSDQTTPAALSENMSFQSLNNSNQNFSFDIDSVISTPLSSSTPLNSSSACINGSTEDERESYSSDMLKFEIPESFDISEFM</sequence>
<dbReference type="Gene3D" id="3.30.559.10">
    <property type="entry name" value="Chloramphenicol acetyltransferase-like domain"/>
    <property type="match status" value="2"/>
</dbReference>
<dbReference type="InterPro" id="IPR017930">
    <property type="entry name" value="Myb_dom"/>
</dbReference>
<organism evidence="9 10">
    <name type="scientific">Liquidambar formosana</name>
    <name type="common">Formosan gum</name>
    <dbReference type="NCBI Taxonomy" id="63359"/>
    <lineage>
        <taxon>Eukaryota</taxon>
        <taxon>Viridiplantae</taxon>
        <taxon>Streptophyta</taxon>
        <taxon>Embryophyta</taxon>
        <taxon>Tracheophyta</taxon>
        <taxon>Spermatophyta</taxon>
        <taxon>Magnoliopsida</taxon>
        <taxon>eudicotyledons</taxon>
        <taxon>Gunneridae</taxon>
        <taxon>Pentapetalae</taxon>
        <taxon>Saxifragales</taxon>
        <taxon>Altingiaceae</taxon>
        <taxon>Liquidambar</taxon>
    </lineage>
</organism>
<evidence type="ECO:0000256" key="5">
    <source>
        <dbReference type="ARBA" id="ARBA00023242"/>
    </source>
</evidence>
<dbReference type="FunFam" id="1.10.10.60:FF:000001">
    <property type="entry name" value="MYB-related transcription factor"/>
    <property type="match status" value="1"/>
</dbReference>
<dbReference type="InterPro" id="IPR051504">
    <property type="entry name" value="Plant_metabolite_acyltrans"/>
</dbReference>
<dbReference type="SMART" id="SM00717">
    <property type="entry name" value="SANT"/>
    <property type="match status" value="2"/>
</dbReference>